<organism evidence="1 2">
    <name type="scientific">Brumicola blandensis</name>
    <dbReference type="NCBI Taxonomy" id="3075611"/>
    <lineage>
        <taxon>Bacteria</taxon>
        <taxon>Pseudomonadati</taxon>
        <taxon>Pseudomonadota</taxon>
        <taxon>Gammaproteobacteria</taxon>
        <taxon>Alteromonadales</taxon>
        <taxon>Alteromonadaceae</taxon>
        <taxon>Brumicola</taxon>
    </lineage>
</organism>
<dbReference type="InterPro" id="IPR005358">
    <property type="entry name" value="Puta_zinc/iron-chelating_dom"/>
</dbReference>
<dbReference type="EMBL" id="JAVRIE010000001">
    <property type="protein sequence ID" value="MDT0581915.1"/>
    <property type="molecule type" value="Genomic_DNA"/>
</dbReference>
<dbReference type="Proteomes" id="UP001249020">
    <property type="component" value="Unassembled WGS sequence"/>
</dbReference>
<dbReference type="RefSeq" id="WP_311360682.1">
    <property type="nucleotide sequence ID" value="NZ_JAVRIE010000001.1"/>
</dbReference>
<dbReference type="InterPro" id="IPR008228">
    <property type="entry name" value="UCP006173"/>
</dbReference>
<dbReference type="PANTHER" id="PTHR37421">
    <property type="entry name" value="UPF0260 PROTEIN YCGN"/>
    <property type="match status" value="1"/>
</dbReference>
<dbReference type="NCBIfam" id="NF003505">
    <property type="entry name" value="PRK05170.2-3"/>
    <property type="match status" value="1"/>
</dbReference>
<name>A0AAW8QZ86_9ALTE</name>
<accession>A0AAW8QZ86</accession>
<dbReference type="AlphaFoldDB" id="A0AAW8QZ86"/>
<comment type="caution">
    <text evidence="1">The sequence shown here is derived from an EMBL/GenBank/DDBJ whole genome shotgun (WGS) entry which is preliminary data.</text>
</comment>
<reference evidence="1 2" key="1">
    <citation type="submission" date="2023-09" db="EMBL/GenBank/DDBJ databases">
        <authorList>
            <person name="Rey-Velasco X."/>
        </authorList>
    </citation>
    <scope>NUCLEOTIDE SEQUENCE [LARGE SCALE GENOMIC DNA]</scope>
    <source>
        <strain evidence="1 2">W409</strain>
    </source>
</reference>
<evidence type="ECO:0000313" key="1">
    <source>
        <dbReference type="EMBL" id="MDT0581915.1"/>
    </source>
</evidence>
<gene>
    <name evidence="1" type="ORF">RM544_05155</name>
</gene>
<proteinExistence type="predicted"/>
<evidence type="ECO:0000313" key="2">
    <source>
        <dbReference type="Proteomes" id="UP001249020"/>
    </source>
</evidence>
<sequence>MRKTPYTKSLIESEFWLDTALEDMNRSQWEAICDGCAKCCLHKFMDDDDAGDVAEHEPMPTSQGVDGEEVFFTNIVCELLHTKHCECTQYDKRSELVPHCVTLTKENLKDIFYMPKSCSYRRMHEGRGLASWHPLLNKGKKSKMHENGISVRGQTVSENDVDMQKFEDYIVTWPLNDVE</sequence>
<dbReference type="Pfam" id="PF03692">
    <property type="entry name" value="CxxCxxCC"/>
    <property type="match status" value="1"/>
</dbReference>
<dbReference type="PANTHER" id="PTHR37421:SF1">
    <property type="entry name" value="UPF0260 PROTEIN YCGN"/>
    <property type="match status" value="1"/>
</dbReference>
<protein>
    <submittedName>
        <fullName evidence="1">YcgN family cysteine cluster protein</fullName>
    </submittedName>
</protein>
<dbReference type="PIRSF" id="PIRSF006173">
    <property type="entry name" value="UCP006173"/>
    <property type="match status" value="1"/>
</dbReference>
<keyword evidence="2" id="KW-1185">Reference proteome</keyword>